<dbReference type="Proteomes" id="UP001595722">
    <property type="component" value="Unassembled WGS sequence"/>
</dbReference>
<evidence type="ECO:0008006" key="3">
    <source>
        <dbReference type="Google" id="ProtNLM"/>
    </source>
</evidence>
<evidence type="ECO:0000313" key="1">
    <source>
        <dbReference type="EMBL" id="MFC3681064.1"/>
    </source>
</evidence>
<name>A0ABV7VV27_9GAMM</name>
<accession>A0ABV7VV27</accession>
<gene>
    <name evidence="1" type="ORF">ACFOMG_13235</name>
</gene>
<dbReference type="EMBL" id="JBHRYB010000013">
    <property type="protein sequence ID" value="MFC3681064.1"/>
    <property type="molecule type" value="Genomic_DNA"/>
</dbReference>
<evidence type="ECO:0000313" key="2">
    <source>
        <dbReference type="Proteomes" id="UP001595722"/>
    </source>
</evidence>
<dbReference type="RefSeq" id="WP_376867236.1">
    <property type="nucleotide sequence ID" value="NZ_JBHRYB010000013.1"/>
</dbReference>
<reference evidence="2" key="1">
    <citation type="journal article" date="2019" name="Int. J. Syst. Evol. Microbiol.">
        <title>The Global Catalogue of Microorganisms (GCM) 10K type strain sequencing project: providing services to taxonomists for standard genome sequencing and annotation.</title>
        <authorList>
            <consortium name="The Broad Institute Genomics Platform"/>
            <consortium name="The Broad Institute Genome Sequencing Center for Infectious Disease"/>
            <person name="Wu L."/>
            <person name="Ma J."/>
        </authorList>
    </citation>
    <scope>NUCLEOTIDE SEQUENCE [LARGE SCALE GENOMIC DNA]</scope>
    <source>
        <strain evidence="2">KCTC 42424</strain>
    </source>
</reference>
<keyword evidence="2" id="KW-1185">Reference proteome</keyword>
<protein>
    <recommendedName>
        <fullName evidence="3">Apea-like HEPN domain-containing protein</fullName>
    </recommendedName>
</protein>
<comment type="caution">
    <text evidence="1">The sequence shown here is derived from an EMBL/GenBank/DDBJ whole genome shotgun (WGS) entry which is preliminary data.</text>
</comment>
<sequence>MTDVQTLSFAGLKQRLREQGNGFDQRHSTRLHRALSWLQAAEHQADDADMQFISAWIGFSACRVAADDSGSLAEQADFVHFVEQLVALDHDEKIYHCLWHQYSGPVKALIKNPYVFAPFWQALREEQGDSRWQLLFNRSSVDALNYLSRKKVAPLLGIVLDRLQVLHNQVVGGGATYRSKINRQQVEDGAALMMTLLPIMIDIILDAADHDWGELAYPVVN</sequence>
<organism evidence="1 2">
    <name type="scientific">Bacterioplanoides pacificum</name>
    <dbReference type="NCBI Taxonomy" id="1171596"/>
    <lineage>
        <taxon>Bacteria</taxon>
        <taxon>Pseudomonadati</taxon>
        <taxon>Pseudomonadota</taxon>
        <taxon>Gammaproteobacteria</taxon>
        <taxon>Oceanospirillales</taxon>
        <taxon>Oceanospirillaceae</taxon>
        <taxon>Bacterioplanoides</taxon>
    </lineage>
</organism>
<proteinExistence type="predicted"/>